<keyword evidence="4" id="KW-1185">Reference proteome</keyword>
<sequence>MSKRDTDGNVSDSSRGTASSLQADCTERDSSWQKAHREAIAVNNAWVEKHGLPLARYRQF</sequence>
<comment type="caution">
    <text evidence="3">The sequence shown here is derived from an EMBL/GenBank/DDBJ whole genome shotgun (WGS) entry which is preliminary data.</text>
</comment>
<reference evidence="3 4" key="1">
    <citation type="submission" date="2024-05" db="EMBL/GenBank/DDBJ databases">
        <title>Sphingomonas sp. HF-S3 16S ribosomal RNA gene Genome sequencing and assembly.</title>
        <authorList>
            <person name="Lee H."/>
        </authorList>
    </citation>
    <scope>NUCLEOTIDE SEQUENCE [LARGE SCALE GENOMIC DNA]</scope>
    <source>
        <strain evidence="3 4">HF-S3</strain>
    </source>
</reference>
<keyword evidence="1" id="KW-1277">Toxin-antitoxin system</keyword>
<evidence type="ECO:0000256" key="2">
    <source>
        <dbReference type="SAM" id="MobiDB-lite"/>
    </source>
</evidence>
<dbReference type="RefSeq" id="WP_346247574.1">
    <property type="nucleotide sequence ID" value="NZ_JBDIZK010000009.1"/>
</dbReference>
<gene>
    <name evidence="3" type="ORF">TPR58_15335</name>
</gene>
<organism evidence="3 4">
    <name type="scientific">Sphingomonas rustica</name>
    <dbReference type="NCBI Taxonomy" id="3103142"/>
    <lineage>
        <taxon>Bacteria</taxon>
        <taxon>Pseudomonadati</taxon>
        <taxon>Pseudomonadota</taxon>
        <taxon>Alphaproteobacteria</taxon>
        <taxon>Sphingomonadales</taxon>
        <taxon>Sphingomonadaceae</taxon>
        <taxon>Sphingomonas</taxon>
    </lineage>
</organism>
<feature type="region of interest" description="Disordered" evidence="2">
    <location>
        <begin position="1"/>
        <end position="30"/>
    </location>
</feature>
<accession>A0ABV0BAF2</accession>
<evidence type="ECO:0000256" key="1">
    <source>
        <dbReference type="ARBA" id="ARBA00022649"/>
    </source>
</evidence>
<evidence type="ECO:0000313" key="3">
    <source>
        <dbReference type="EMBL" id="MEN3748548.1"/>
    </source>
</evidence>
<dbReference type="EMBL" id="JBDIZK010000009">
    <property type="protein sequence ID" value="MEN3748548.1"/>
    <property type="molecule type" value="Genomic_DNA"/>
</dbReference>
<dbReference type="Proteomes" id="UP001427805">
    <property type="component" value="Unassembled WGS sequence"/>
</dbReference>
<evidence type="ECO:0000313" key="4">
    <source>
        <dbReference type="Proteomes" id="UP001427805"/>
    </source>
</evidence>
<dbReference type="Pfam" id="PF07362">
    <property type="entry name" value="CcdA"/>
    <property type="match status" value="1"/>
</dbReference>
<protein>
    <submittedName>
        <fullName evidence="3">Type II toxin-antitoxin system CcdA family antitoxin</fullName>
    </submittedName>
</protein>
<proteinExistence type="predicted"/>
<name>A0ABV0BAF2_9SPHN</name>
<dbReference type="InterPro" id="IPR009956">
    <property type="entry name" value="Post-segregation_anti-tox_CcdA"/>
</dbReference>
<feature type="compositionally biased region" description="Polar residues" evidence="2">
    <location>
        <begin position="8"/>
        <end position="23"/>
    </location>
</feature>